<protein>
    <submittedName>
        <fullName evidence="1">Uncharacterized protein</fullName>
    </submittedName>
</protein>
<proteinExistence type="predicted"/>
<dbReference type="AlphaFoldDB" id="A0A5C7J3V7"/>
<dbReference type="Proteomes" id="UP000321026">
    <property type="component" value="Unassembled WGS sequence"/>
</dbReference>
<name>A0A5C7J3V7_9BACT</name>
<evidence type="ECO:0000313" key="2">
    <source>
        <dbReference type="Proteomes" id="UP000321026"/>
    </source>
</evidence>
<reference evidence="1 2" key="1">
    <citation type="submission" date="2018-09" db="EMBL/GenBank/DDBJ databases">
        <title>Metagenome Assembled Genomes from an Advanced Water Purification Facility.</title>
        <authorList>
            <person name="Stamps B.W."/>
            <person name="Spear J.R."/>
        </authorList>
    </citation>
    <scope>NUCLEOTIDE SEQUENCE [LARGE SCALE GENOMIC DNA]</scope>
    <source>
        <strain evidence="1">Bin_63_2</strain>
    </source>
</reference>
<comment type="caution">
    <text evidence="1">The sequence shown here is derived from an EMBL/GenBank/DDBJ whole genome shotgun (WGS) entry which is preliminary data.</text>
</comment>
<dbReference type="EMBL" id="SSDS01000092">
    <property type="protein sequence ID" value="TXG75938.1"/>
    <property type="molecule type" value="Genomic_DNA"/>
</dbReference>
<gene>
    <name evidence="1" type="ORF">E6Q11_05865</name>
</gene>
<sequence>MSIAERADSLEKALAKTVKAIDKIKKAKGPMEGDRRICCADCFYGNEYVRLCIKEDNQEKWLKTLKEKA</sequence>
<evidence type="ECO:0000313" key="1">
    <source>
        <dbReference type="EMBL" id="TXG75938.1"/>
    </source>
</evidence>
<accession>A0A5C7J3V7</accession>
<organism evidence="1 2">
    <name type="scientific">Candidatus Dojkabacteria bacterium</name>
    <dbReference type="NCBI Taxonomy" id="2099670"/>
    <lineage>
        <taxon>Bacteria</taxon>
        <taxon>Candidatus Dojkabacteria</taxon>
    </lineage>
</organism>